<accession>A0A5N4C3J7</accession>
<keyword evidence="4" id="KW-1185">Reference proteome</keyword>
<evidence type="ECO:0000256" key="1">
    <source>
        <dbReference type="SAM" id="MobiDB-lite"/>
    </source>
</evidence>
<dbReference type="GO" id="GO:0005634">
    <property type="term" value="C:nucleus"/>
    <property type="evidence" value="ECO:0007669"/>
    <property type="project" value="TreeGrafter"/>
</dbReference>
<dbReference type="InterPro" id="IPR041898">
    <property type="entry name" value="MAGE_WH1"/>
</dbReference>
<feature type="domain" description="MAGE" evidence="2">
    <location>
        <begin position="113"/>
        <end position="212"/>
    </location>
</feature>
<evidence type="ECO:0000313" key="3">
    <source>
        <dbReference type="EMBL" id="KAB1253407.1"/>
    </source>
</evidence>
<dbReference type="Pfam" id="PF12440">
    <property type="entry name" value="MAGE_N"/>
    <property type="match status" value="1"/>
</dbReference>
<sequence length="269" mass="29527">MSDLHQTEADFQDPREAEDVVVAQEIGAEEVADASPMSPSSSSSVLFLDTLEEATVHQEESPCEAEGTPEEETTVAAPPWSQSEDSTSSSQDEERPSTGQDPADAESSHPDPLHLKVAELVSFLLLKYRSKEPTTKEDMLNAVLRDDQDHFPVVLNQASECVQLAFGVDVKEVDPREHSYVLVPTLGLTCDGMLGDGQSMPKNGLLVMLLGVRRVVELENRAVLTNLQQKYLTTLSNPRWLLEPVPRRGGKGIFQVDVPKHLIPFGQEA</sequence>
<evidence type="ECO:0000259" key="2">
    <source>
        <dbReference type="PROSITE" id="PS50838"/>
    </source>
</evidence>
<feature type="compositionally biased region" description="Acidic residues" evidence="1">
    <location>
        <begin position="61"/>
        <end position="73"/>
    </location>
</feature>
<dbReference type="Gene3D" id="1.10.10.1200">
    <property type="entry name" value="MAGE homology domain, winged helix WH1 motif"/>
    <property type="match status" value="1"/>
</dbReference>
<dbReference type="InterPro" id="IPR002190">
    <property type="entry name" value="MHD_dom"/>
</dbReference>
<dbReference type="Proteomes" id="UP000299084">
    <property type="component" value="Unassembled WGS sequence"/>
</dbReference>
<dbReference type="SMART" id="SM01373">
    <property type="entry name" value="MAGE"/>
    <property type="match status" value="1"/>
</dbReference>
<name>A0A5N4C3J7_CAMDR</name>
<proteinExistence type="predicted"/>
<feature type="region of interest" description="Disordered" evidence="1">
    <location>
        <begin position="1"/>
        <end position="111"/>
    </location>
</feature>
<dbReference type="AlphaFoldDB" id="A0A5N4C3J7"/>
<dbReference type="SMART" id="SM01392">
    <property type="entry name" value="MAGE_N"/>
    <property type="match status" value="1"/>
</dbReference>
<dbReference type="FunFam" id="1.10.10.1200:FF:000007">
    <property type="entry name" value="Melanoma-associated antigen C2"/>
    <property type="match status" value="1"/>
</dbReference>
<dbReference type="InterPro" id="IPR021072">
    <property type="entry name" value="MAGE_N"/>
</dbReference>
<organism evidence="3 4">
    <name type="scientific">Camelus dromedarius</name>
    <name type="common">Dromedary</name>
    <name type="synonym">Arabian camel</name>
    <dbReference type="NCBI Taxonomy" id="9838"/>
    <lineage>
        <taxon>Eukaryota</taxon>
        <taxon>Metazoa</taxon>
        <taxon>Chordata</taxon>
        <taxon>Craniata</taxon>
        <taxon>Vertebrata</taxon>
        <taxon>Euteleostomi</taxon>
        <taxon>Mammalia</taxon>
        <taxon>Eutheria</taxon>
        <taxon>Laurasiatheria</taxon>
        <taxon>Artiodactyla</taxon>
        <taxon>Tylopoda</taxon>
        <taxon>Camelidae</taxon>
        <taxon>Camelus</taxon>
    </lineage>
</organism>
<dbReference type="PANTHER" id="PTHR11736">
    <property type="entry name" value="MELANOMA-ASSOCIATED ANTIGEN MAGE ANTIGEN"/>
    <property type="match status" value="1"/>
</dbReference>
<feature type="compositionally biased region" description="Basic and acidic residues" evidence="1">
    <location>
        <begin position="1"/>
        <end position="18"/>
    </location>
</feature>
<comment type="caution">
    <text evidence="3">The sequence shown here is derived from an EMBL/GenBank/DDBJ whole genome shotgun (WGS) entry which is preliminary data.</text>
</comment>
<protein>
    <submittedName>
        <fullName evidence="3">Melanoma-associated antigen 8</fullName>
    </submittedName>
</protein>
<evidence type="ECO:0000313" key="4">
    <source>
        <dbReference type="Proteomes" id="UP000299084"/>
    </source>
</evidence>
<reference evidence="3 4" key="1">
    <citation type="journal article" date="2019" name="Mol. Ecol. Resour.">
        <title>Improving Illumina assemblies with Hi-C and long reads: an example with the North African dromedary.</title>
        <authorList>
            <person name="Elbers J.P."/>
            <person name="Rogers M.F."/>
            <person name="Perelman P.L."/>
            <person name="Proskuryakova A.A."/>
            <person name="Serdyukova N.A."/>
            <person name="Johnson W.E."/>
            <person name="Horin P."/>
            <person name="Corander J."/>
            <person name="Murphy D."/>
            <person name="Burger P.A."/>
        </authorList>
    </citation>
    <scope>NUCLEOTIDE SEQUENCE [LARGE SCALE GENOMIC DNA]</scope>
    <source>
        <strain evidence="3">Drom800</strain>
        <tissue evidence="3">Blood</tissue>
    </source>
</reference>
<dbReference type="EMBL" id="JWIN03000037">
    <property type="protein sequence ID" value="KAB1253407.1"/>
    <property type="molecule type" value="Genomic_DNA"/>
</dbReference>
<dbReference type="PANTHER" id="PTHR11736:SF81">
    <property type="entry name" value="MAGE DOMAIN-CONTAINING PROTEIN"/>
    <property type="match status" value="1"/>
</dbReference>
<dbReference type="GO" id="GO:0000122">
    <property type="term" value="P:negative regulation of transcription by RNA polymerase II"/>
    <property type="evidence" value="ECO:0007669"/>
    <property type="project" value="TreeGrafter"/>
</dbReference>
<dbReference type="InterPro" id="IPR037445">
    <property type="entry name" value="MAGE"/>
</dbReference>
<feature type="compositionally biased region" description="Low complexity" evidence="1">
    <location>
        <begin position="81"/>
        <end position="90"/>
    </location>
</feature>
<gene>
    <name evidence="3" type="ORF">Cadr_000002567</name>
</gene>
<feature type="compositionally biased region" description="Low complexity" evidence="1">
    <location>
        <begin position="35"/>
        <end position="44"/>
    </location>
</feature>
<dbReference type="PROSITE" id="PS50838">
    <property type="entry name" value="MAGE"/>
    <property type="match status" value="1"/>
</dbReference>